<accession>A0A5C3P088</accession>
<dbReference type="Proteomes" id="UP000308197">
    <property type="component" value="Unassembled WGS sequence"/>
</dbReference>
<dbReference type="Gene3D" id="3.30.710.10">
    <property type="entry name" value="Potassium Channel Kv1.1, Chain A"/>
    <property type="match status" value="1"/>
</dbReference>
<organism evidence="2 3">
    <name type="scientific">Polyporus arcularius HHB13444</name>
    <dbReference type="NCBI Taxonomy" id="1314778"/>
    <lineage>
        <taxon>Eukaryota</taxon>
        <taxon>Fungi</taxon>
        <taxon>Dikarya</taxon>
        <taxon>Basidiomycota</taxon>
        <taxon>Agaricomycotina</taxon>
        <taxon>Agaricomycetes</taxon>
        <taxon>Polyporales</taxon>
        <taxon>Polyporaceae</taxon>
        <taxon>Polyporus</taxon>
    </lineage>
</organism>
<evidence type="ECO:0000313" key="2">
    <source>
        <dbReference type="EMBL" id="TFK82911.1"/>
    </source>
</evidence>
<evidence type="ECO:0000259" key="1">
    <source>
        <dbReference type="PROSITE" id="PS50097"/>
    </source>
</evidence>
<sequence length="213" mass="23893">MDPSPRPPKRPRVDSESATAKPWIADSQVWFDDGNVILVAEEVAFRVYKGALAQFSNVFRALFSLPAPETDPHASRNDAEQFDNVPVVHLADSHVDIKHLLLTFSCSYYCHNGKPSTPEFSVLFALVTLGDKYDIPHILEEALSCLQRYYAPTLAQWRKVKNRADYVKTNPEDAMAVIRIARITGQFDLLSPAFLVCTTLRSQLLDKMGEPDG</sequence>
<dbReference type="PROSITE" id="PS50097">
    <property type="entry name" value="BTB"/>
    <property type="match status" value="1"/>
</dbReference>
<proteinExistence type="predicted"/>
<protein>
    <recommendedName>
        <fullName evidence="1">BTB domain-containing protein</fullName>
    </recommendedName>
</protein>
<gene>
    <name evidence="2" type="ORF">K466DRAFT_499412</name>
</gene>
<name>A0A5C3P088_9APHY</name>
<dbReference type="SUPFAM" id="SSF54695">
    <property type="entry name" value="POZ domain"/>
    <property type="match status" value="1"/>
</dbReference>
<feature type="non-terminal residue" evidence="2">
    <location>
        <position position="213"/>
    </location>
</feature>
<reference evidence="2 3" key="1">
    <citation type="journal article" date="2019" name="Nat. Ecol. Evol.">
        <title>Megaphylogeny resolves global patterns of mushroom evolution.</title>
        <authorList>
            <person name="Varga T."/>
            <person name="Krizsan K."/>
            <person name="Foldi C."/>
            <person name="Dima B."/>
            <person name="Sanchez-Garcia M."/>
            <person name="Sanchez-Ramirez S."/>
            <person name="Szollosi G.J."/>
            <person name="Szarkandi J.G."/>
            <person name="Papp V."/>
            <person name="Albert L."/>
            <person name="Andreopoulos W."/>
            <person name="Angelini C."/>
            <person name="Antonin V."/>
            <person name="Barry K.W."/>
            <person name="Bougher N.L."/>
            <person name="Buchanan P."/>
            <person name="Buyck B."/>
            <person name="Bense V."/>
            <person name="Catcheside P."/>
            <person name="Chovatia M."/>
            <person name="Cooper J."/>
            <person name="Damon W."/>
            <person name="Desjardin D."/>
            <person name="Finy P."/>
            <person name="Geml J."/>
            <person name="Haridas S."/>
            <person name="Hughes K."/>
            <person name="Justo A."/>
            <person name="Karasinski D."/>
            <person name="Kautmanova I."/>
            <person name="Kiss B."/>
            <person name="Kocsube S."/>
            <person name="Kotiranta H."/>
            <person name="LaButti K.M."/>
            <person name="Lechner B.E."/>
            <person name="Liimatainen K."/>
            <person name="Lipzen A."/>
            <person name="Lukacs Z."/>
            <person name="Mihaltcheva S."/>
            <person name="Morgado L.N."/>
            <person name="Niskanen T."/>
            <person name="Noordeloos M.E."/>
            <person name="Ohm R.A."/>
            <person name="Ortiz-Santana B."/>
            <person name="Ovrebo C."/>
            <person name="Racz N."/>
            <person name="Riley R."/>
            <person name="Savchenko A."/>
            <person name="Shiryaev A."/>
            <person name="Soop K."/>
            <person name="Spirin V."/>
            <person name="Szebenyi C."/>
            <person name="Tomsovsky M."/>
            <person name="Tulloss R.E."/>
            <person name="Uehling J."/>
            <person name="Grigoriev I.V."/>
            <person name="Vagvolgyi C."/>
            <person name="Papp T."/>
            <person name="Martin F.M."/>
            <person name="Miettinen O."/>
            <person name="Hibbett D.S."/>
            <person name="Nagy L.G."/>
        </authorList>
    </citation>
    <scope>NUCLEOTIDE SEQUENCE [LARGE SCALE GENOMIC DNA]</scope>
    <source>
        <strain evidence="2 3">HHB13444</strain>
    </source>
</reference>
<keyword evidence="3" id="KW-1185">Reference proteome</keyword>
<dbReference type="STRING" id="1314778.A0A5C3P088"/>
<dbReference type="InterPro" id="IPR000210">
    <property type="entry name" value="BTB/POZ_dom"/>
</dbReference>
<dbReference type="AlphaFoldDB" id="A0A5C3P088"/>
<dbReference type="EMBL" id="ML211438">
    <property type="protein sequence ID" value="TFK82911.1"/>
    <property type="molecule type" value="Genomic_DNA"/>
</dbReference>
<evidence type="ECO:0000313" key="3">
    <source>
        <dbReference type="Proteomes" id="UP000308197"/>
    </source>
</evidence>
<dbReference type="InterPro" id="IPR011333">
    <property type="entry name" value="SKP1/BTB/POZ_sf"/>
</dbReference>
<dbReference type="InParanoid" id="A0A5C3P088"/>
<feature type="domain" description="BTB" evidence="1">
    <location>
        <begin position="34"/>
        <end position="104"/>
    </location>
</feature>